<accession>A0A412B0B3</accession>
<evidence type="ECO:0000256" key="1">
    <source>
        <dbReference type="ARBA" id="ARBA00010928"/>
    </source>
</evidence>
<gene>
    <name evidence="5" type="ORF">DWY99_02505</name>
</gene>
<proteinExistence type="inferred from homology"/>
<evidence type="ECO:0000259" key="3">
    <source>
        <dbReference type="Pfam" id="PF01408"/>
    </source>
</evidence>
<dbReference type="Pfam" id="PF01408">
    <property type="entry name" value="GFO_IDH_MocA"/>
    <property type="match status" value="1"/>
</dbReference>
<dbReference type="Gene3D" id="3.40.50.720">
    <property type="entry name" value="NAD(P)-binding Rossmann-like Domain"/>
    <property type="match status" value="1"/>
</dbReference>
<name>A0A412B0B3_9FIRM</name>
<feature type="domain" description="GFO/IDH/MocA-like oxidoreductase" evidence="4">
    <location>
        <begin position="132"/>
        <end position="249"/>
    </location>
</feature>
<dbReference type="InterPro" id="IPR055170">
    <property type="entry name" value="GFO_IDH_MocA-like_dom"/>
</dbReference>
<evidence type="ECO:0000259" key="4">
    <source>
        <dbReference type="Pfam" id="PF22725"/>
    </source>
</evidence>
<evidence type="ECO:0000313" key="5">
    <source>
        <dbReference type="EMBL" id="RGQ43682.1"/>
    </source>
</evidence>
<dbReference type="EMBL" id="QRTC01000005">
    <property type="protein sequence ID" value="RGQ43682.1"/>
    <property type="molecule type" value="Genomic_DNA"/>
</dbReference>
<keyword evidence="2" id="KW-0560">Oxidoreductase</keyword>
<protein>
    <submittedName>
        <fullName evidence="5">Gfo/Idh/MocA family oxidoreductase</fullName>
    </submittedName>
</protein>
<sequence>MEKVKWGVLGCAGIAAEQTIPAMQQAENAELYGIASRGLEKAKAFQKRFGFAKAYDSYEALLDDPQVQAVYIPLPNSLHGEWVRKAAAKGKHVLCEKPLSGSAKDVEDIIRCCDEAGVVFMEAFAYLHSPIIQEIKKTVQSGAIGKVTMAEAAFFIVPPKPEDIRWKKETLGGGIYDVGCYPISLFLNLFEEAPEEIRAAAHFTGQGVDDFAGMYFGYADGKKLSISCGMCTSQRADRFYLYGTEGTLEAPIPYNAKGALHYSIVRGDVVTTKTMQVEDNYKLEIEQFGRCVLNGEKPWVSHRFSIENAKIIDRVLEAIGY</sequence>
<comment type="caution">
    <text evidence="5">The sequence shown here is derived from an EMBL/GenBank/DDBJ whole genome shotgun (WGS) entry which is preliminary data.</text>
</comment>
<evidence type="ECO:0000313" key="6">
    <source>
        <dbReference type="Proteomes" id="UP000284751"/>
    </source>
</evidence>
<dbReference type="SUPFAM" id="SSF55347">
    <property type="entry name" value="Glyceraldehyde-3-phosphate dehydrogenase-like, C-terminal domain"/>
    <property type="match status" value="1"/>
</dbReference>
<dbReference type="InterPro" id="IPR036291">
    <property type="entry name" value="NAD(P)-bd_dom_sf"/>
</dbReference>
<comment type="similarity">
    <text evidence="1">Belongs to the Gfo/Idh/MocA family.</text>
</comment>
<dbReference type="InterPro" id="IPR000683">
    <property type="entry name" value="Gfo/Idh/MocA-like_OxRdtase_N"/>
</dbReference>
<dbReference type="AlphaFoldDB" id="A0A412B0B3"/>
<organism evidence="5 6">
    <name type="scientific">[Clostridium] leptum</name>
    <dbReference type="NCBI Taxonomy" id="1535"/>
    <lineage>
        <taxon>Bacteria</taxon>
        <taxon>Bacillati</taxon>
        <taxon>Bacillota</taxon>
        <taxon>Clostridia</taxon>
        <taxon>Eubacteriales</taxon>
        <taxon>Oscillospiraceae</taxon>
        <taxon>Oscillospiraceae incertae sedis</taxon>
    </lineage>
</organism>
<feature type="domain" description="Gfo/Idh/MocA-like oxidoreductase N-terminal" evidence="3">
    <location>
        <begin position="5"/>
        <end position="123"/>
    </location>
</feature>
<dbReference type="PANTHER" id="PTHR22604">
    <property type="entry name" value="OXIDOREDUCTASES"/>
    <property type="match status" value="1"/>
</dbReference>
<evidence type="ECO:0000256" key="2">
    <source>
        <dbReference type="ARBA" id="ARBA00023002"/>
    </source>
</evidence>
<dbReference type="Proteomes" id="UP000284751">
    <property type="component" value="Unassembled WGS sequence"/>
</dbReference>
<dbReference type="Pfam" id="PF22725">
    <property type="entry name" value="GFO_IDH_MocA_C3"/>
    <property type="match status" value="1"/>
</dbReference>
<dbReference type="PANTHER" id="PTHR22604:SF105">
    <property type="entry name" value="TRANS-1,2-DIHYDROBENZENE-1,2-DIOL DEHYDROGENASE"/>
    <property type="match status" value="1"/>
</dbReference>
<dbReference type="SUPFAM" id="SSF51735">
    <property type="entry name" value="NAD(P)-binding Rossmann-fold domains"/>
    <property type="match status" value="1"/>
</dbReference>
<dbReference type="InterPro" id="IPR050984">
    <property type="entry name" value="Gfo/Idh/MocA_domain"/>
</dbReference>
<dbReference type="Gene3D" id="3.30.360.10">
    <property type="entry name" value="Dihydrodipicolinate Reductase, domain 2"/>
    <property type="match status" value="1"/>
</dbReference>
<dbReference type="GO" id="GO:0000166">
    <property type="term" value="F:nucleotide binding"/>
    <property type="evidence" value="ECO:0007669"/>
    <property type="project" value="InterPro"/>
</dbReference>
<reference evidence="5 6" key="1">
    <citation type="submission" date="2018-08" db="EMBL/GenBank/DDBJ databases">
        <title>A genome reference for cultivated species of the human gut microbiota.</title>
        <authorList>
            <person name="Zou Y."/>
            <person name="Xue W."/>
            <person name="Luo G."/>
        </authorList>
    </citation>
    <scope>NUCLEOTIDE SEQUENCE [LARGE SCALE GENOMIC DNA]</scope>
    <source>
        <strain evidence="5 6">AF28-26</strain>
    </source>
</reference>
<dbReference type="GO" id="GO:0016491">
    <property type="term" value="F:oxidoreductase activity"/>
    <property type="evidence" value="ECO:0007669"/>
    <property type="project" value="UniProtKB-KW"/>
</dbReference>